<dbReference type="PANTHER" id="PTHR33164">
    <property type="entry name" value="TRANSCRIPTIONAL REGULATOR, MARR FAMILY"/>
    <property type="match status" value="1"/>
</dbReference>
<evidence type="ECO:0000259" key="1">
    <source>
        <dbReference type="PROSITE" id="PS50995"/>
    </source>
</evidence>
<dbReference type="PANTHER" id="PTHR33164:SF43">
    <property type="entry name" value="HTH-TYPE TRANSCRIPTIONAL REPRESSOR YETL"/>
    <property type="match status" value="1"/>
</dbReference>
<dbReference type="Pfam" id="PF12802">
    <property type="entry name" value="MarR_2"/>
    <property type="match status" value="1"/>
</dbReference>
<dbReference type="InterPro" id="IPR039422">
    <property type="entry name" value="MarR/SlyA-like"/>
</dbReference>
<dbReference type="InterPro" id="IPR036390">
    <property type="entry name" value="WH_DNA-bd_sf"/>
</dbReference>
<name>A0A6J6FFE6_9ZZZZ</name>
<dbReference type="EMBL" id="CAEZSR010000190">
    <property type="protein sequence ID" value="CAB4586105.1"/>
    <property type="molecule type" value="Genomic_DNA"/>
</dbReference>
<proteinExistence type="predicted"/>
<dbReference type="PROSITE" id="PS50995">
    <property type="entry name" value="HTH_MARR_2"/>
    <property type="match status" value="1"/>
</dbReference>
<dbReference type="SUPFAM" id="SSF46785">
    <property type="entry name" value="Winged helix' DNA-binding domain"/>
    <property type="match status" value="1"/>
</dbReference>
<dbReference type="InterPro" id="IPR036388">
    <property type="entry name" value="WH-like_DNA-bd_sf"/>
</dbReference>
<feature type="domain" description="HTH marR-type" evidence="1">
    <location>
        <begin position="39"/>
        <end position="171"/>
    </location>
</feature>
<reference evidence="2" key="1">
    <citation type="submission" date="2020-05" db="EMBL/GenBank/DDBJ databases">
        <authorList>
            <person name="Chiriac C."/>
            <person name="Salcher M."/>
            <person name="Ghai R."/>
            <person name="Kavagutti S V."/>
        </authorList>
    </citation>
    <scope>NUCLEOTIDE SEQUENCE</scope>
</reference>
<accession>A0A6J6FFE6</accession>
<dbReference type="SMART" id="SM00347">
    <property type="entry name" value="HTH_MARR"/>
    <property type="match status" value="1"/>
</dbReference>
<sequence>MQSGSPADALASSNGRFRGGIVPGATIRGGTHELDAPPWLRVETTLMATARLIREAYDLRFAEVDLNLTQASILMYVAEFGPVTQTKIADHLGQGRAATGSTIDRLQERGVVDRHPDSDDRRVWRIDLTPAGRALIERITAIDETLRTELRDGISREDRQALAGVTRQLQSNLRRAMRPTG</sequence>
<dbReference type="AlphaFoldDB" id="A0A6J6FFE6"/>
<organism evidence="2">
    <name type="scientific">freshwater metagenome</name>
    <dbReference type="NCBI Taxonomy" id="449393"/>
    <lineage>
        <taxon>unclassified sequences</taxon>
        <taxon>metagenomes</taxon>
        <taxon>ecological metagenomes</taxon>
    </lineage>
</organism>
<dbReference type="InterPro" id="IPR000835">
    <property type="entry name" value="HTH_MarR-typ"/>
</dbReference>
<dbReference type="GO" id="GO:0003700">
    <property type="term" value="F:DNA-binding transcription factor activity"/>
    <property type="evidence" value="ECO:0007669"/>
    <property type="project" value="InterPro"/>
</dbReference>
<evidence type="ECO:0000313" key="2">
    <source>
        <dbReference type="EMBL" id="CAB4586105.1"/>
    </source>
</evidence>
<dbReference type="Gene3D" id="1.10.10.10">
    <property type="entry name" value="Winged helix-like DNA-binding domain superfamily/Winged helix DNA-binding domain"/>
    <property type="match status" value="1"/>
</dbReference>
<gene>
    <name evidence="2" type="ORF">UFOPK1493_03425</name>
</gene>
<protein>
    <submittedName>
        <fullName evidence="2">Unannotated protein</fullName>
    </submittedName>
</protein>
<dbReference type="PRINTS" id="PR00598">
    <property type="entry name" value="HTHMARR"/>
</dbReference>
<dbReference type="GO" id="GO:0006950">
    <property type="term" value="P:response to stress"/>
    <property type="evidence" value="ECO:0007669"/>
    <property type="project" value="TreeGrafter"/>
</dbReference>